<dbReference type="AlphaFoldDB" id="A0A2P7EBP2"/>
<gene>
    <name evidence="2" type="ORF">C7K08_11995</name>
</gene>
<comment type="caution">
    <text evidence="2">The sequence shown here is derived from an EMBL/GenBank/DDBJ whole genome shotgun (WGS) entry which is preliminary data.</text>
</comment>
<name>A0A2P7EBP2_9SYNE</name>
<reference evidence="3" key="1">
    <citation type="submission" date="2018-03" db="EMBL/GenBank/DDBJ databases">
        <title>Ecological and genomic features of two cosmopolitan and abundant freshwater picocyanobacteria.</title>
        <authorList>
            <person name="Cabello-Yeves P.J."/>
            <person name="Picazo A."/>
            <person name="Camacho A."/>
            <person name="Callieri C."/>
            <person name="Rosselli R."/>
            <person name="Roda-Garcia J."/>
            <person name="Coutinho F.H."/>
            <person name="Rodriguez-Valera F."/>
        </authorList>
    </citation>
    <scope>NUCLEOTIDE SEQUENCE [LARGE SCALE GENOMIC DNA]</scope>
    <source>
        <strain evidence="3">Tous</strain>
    </source>
</reference>
<dbReference type="EMBL" id="PXVC01000091">
    <property type="protein sequence ID" value="PSI00647.1"/>
    <property type="molecule type" value="Genomic_DNA"/>
</dbReference>
<dbReference type="InterPro" id="IPR036008">
    <property type="entry name" value="Aconitase_4Fe-4S_dom"/>
</dbReference>
<dbReference type="Proteomes" id="UP000240206">
    <property type="component" value="Unassembled WGS sequence"/>
</dbReference>
<evidence type="ECO:0000313" key="2">
    <source>
        <dbReference type="EMBL" id="PSI00647.1"/>
    </source>
</evidence>
<keyword evidence="1" id="KW-0408">Iron</keyword>
<sequence length="82" mass="9192">GNQARVENNTTVFSTSTRNFNNRLGDGAQVYLGSAELAAVCAQLGRIPSKETYLEMAAKKIDPNQQELYRYLNFDQIKAYQS</sequence>
<feature type="non-terminal residue" evidence="2">
    <location>
        <position position="1"/>
    </location>
</feature>
<dbReference type="SUPFAM" id="SSF53732">
    <property type="entry name" value="Aconitase iron-sulfur domain"/>
    <property type="match status" value="1"/>
</dbReference>
<evidence type="ECO:0008006" key="4">
    <source>
        <dbReference type="Google" id="ProtNLM"/>
    </source>
</evidence>
<protein>
    <recommendedName>
        <fullName evidence="4">Aconitate hydratase B</fullName>
    </recommendedName>
</protein>
<keyword evidence="3" id="KW-1185">Reference proteome</keyword>
<organism evidence="2 3">
    <name type="scientific">Synechococcus lacustris str. Tous</name>
    <dbReference type="NCBI Taxonomy" id="1910958"/>
    <lineage>
        <taxon>Bacteria</taxon>
        <taxon>Bacillati</taxon>
        <taxon>Cyanobacteriota</taxon>
        <taxon>Cyanophyceae</taxon>
        <taxon>Synechococcales</taxon>
        <taxon>Synechococcaceae</taxon>
        <taxon>Synechococcus</taxon>
    </lineage>
</organism>
<dbReference type="RefSeq" id="WP_133165252.1">
    <property type="nucleotide sequence ID" value="NZ_PXVC01000091.1"/>
</dbReference>
<evidence type="ECO:0000313" key="3">
    <source>
        <dbReference type="Proteomes" id="UP000240206"/>
    </source>
</evidence>
<dbReference type="Gene3D" id="3.30.499.10">
    <property type="entry name" value="Aconitase, domain 3"/>
    <property type="match status" value="1"/>
</dbReference>
<evidence type="ECO:0000256" key="1">
    <source>
        <dbReference type="ARBA" id="ARBA00023004"/>
    </source>
</evidence>
<accession>A0A2P7EBP2</accession>
<proteinExistence type="predicted"/>
<dbReference type="InterPro" id="IPR015931">
    <property type="entry name" value="Acnase/IPM_dHydase_lsu_aba_1/3"/>
</dbReference>